<dbReference type="Pfam" id="PF13442">
    <property type="entry name" value="Cytochrome_CBB3"/>
    <property type="match status" value="1"/>
</dbReference>
<dbReference type="EMBL" id="CP046147">
    <property type="protein sequence ID" value="WFG40063.1"/>
    <property type="molecule type" value="Genomic_DNA"/>
</dbReference>
<keyword evidence="3 6" id="KW-0479">Metal-binding</keyword>
<dbReference type="GO" id="GO:0020037">
    <property type="term" value="F:heme binding"/>
    <property type="evidence" value="ECO:0007669"/>
    <property type="project" value="InterPro"/>
</dbReference>
<evidence type="ECO:0000313" key="9">
    <source>
        <dbReference type="EMBL" id="MDG0867565.1"/>
    </source>
</evidence>
<dbReference type="GO" id="GO:0009055">
    <property type="term" value="F:electron transfer activity"/>
    <property type="evidence" value="ECO:0007669"/>
    <property type="project" value="InterPro"/>
</dbReference>
<dbReference type="SUPFAM" id="SSF46626">
    <property type="entry name" value="Cytochrome c"/>
    <property type="match status" value="1"/>
</dbReference>
<name>A0AAJ5ZF37_9CHLR</name>
<dbReference type="GO" id="GO:0005506">
    <property type="term" value="F:iron ion binding"/>
    <property type="evidence" value="ECO:0007669"/>
    <property type="project" value="InterPro"/>
</dbReference>
<keyword evidence="2 6" id="KW-0349">Heme</keyword>
<reference evidence="10" key="2">
    <citation type="journal article" date="2023" name="Nat. Commun.">
        <title>Cultivation of marine bacteria of the SAR202 clade.</title>
        <authorList>
            <person name="Lim Y."/>
            <person name="Seo J.H."/>
            <person name="Giovannoni S.J."/>
            <person name="Kang I."/>
            <person name="Cho J.C."/>
        </authorList>
    </citation>
    <scope>NUCLEOTIDE SEQUENCE</scope>
    <source>
        <strain evidence="10">JH1073</strain>
    </source>
</reference>
<accession>A0AAJ5ZF37</accession>
<feature type="chain" id="PRO_5042477888" evidence="7">
    <location>
        <begin position="35"/>
        <end position="198"/>
    </location>
</feature>
<sequence>MTSFSTNIKSILTRRLVFVVGLIMLVTLASSACAVQESNTYPVEIFSEMHYSQSFRMQEPPRLAPPADSVVFKSAGDSSQTYNVPDKQERAYDPAVAGNLYRVNCSVCHGVSGLGDGKAVRHITSSSSFYATNEGTPYKAPPNLVDSAANRLNQREVMFSFISGWNGPVMPEFGKLLTEEDIRDIVNYIFDDTTGLSQ</sequence>
<dbReference type="Proteomes" id="UP001321249">
    <property type="component" value="Unassembled WGS sequence"/>
</dbReference>
<feature type="domain" description="Cytochrome c" evidence="8">
    <location>
        <begin position="92"/>
        <end position="193"/>
    </location>
</feature>
<evidence type="ECO:0000313" key="10">
    <source>
        <dbReference type="EMBL" id="WFG40063.1"/>
    </source>
</evidence>
<dbReference type="RefSeq" id="WP_342826048.1">
    <property type="nucleotide sequence ID" value="NZ_CP046146.1"/>
</dbReference>
<reference evidence="11 12" key="1">
    <citation type="submission" date="2019-11" db="EMBL/GenBank/DDBJ databases">
        <authorList>
            <person name="Cho J.-C."/>
        </authorList>
    </citation>
    <scope>NUCLEOTIDE SEQUENCE [LARGE SCALE GENOMIC DNA]</scope>
    <source>
        <strain evidence="10 11">JH1073</strain>
        <strain evidence="9 12">JH702</strain>
    </source>
</reference>
<dbReference type="InterPro" id="IPR009056">
    <property type="entry name" value="Cyt_c-like_dom"/>
</dbReference>
<organism evidence="10 11">
    <name type="scientific">Candidatus Lucifugimonas marina</name>
    <dbReference type="NCBI Taxonomy" id="3038979"/>
    <lineage>
        <taxon>Bacteria</taxon>
        <taxon>Bacillati</taxon>
        <taxon>Chloroflexota</taxon>
        <taxon>Dehalococcoidia</taxon>
        <taxon>SAR202 cluster</taxon>
        <taxon>Candidatus Lucifugimonadales</taxon>
        <taxon>Candidatus Lucifugimonadaceae</taxon>
        <taxon>Candidatus Lucifugimonas</taxon>
    </lineage>
</organism>
<evidence type="ECO:0000313" key="11">
    <source>
        <dbReference type="Proteomes" id="UP001219901"/>
    </source>
</evidence>
<evidence type="ECO:0000256" key="4">
    <source>
        <dbReference type="ARBA" id="ARBA00022982"/>
    </source>
</evidence>
<evidence type="ECO:0000256" key="3">
    <source>
        <dbReference type="ARBA" id="ARBA00022723"/>
    </source>
</evidence>
<keyword evidence="11" id="KW-1185">Reference proteome</keyword>
<evidence type="ECO:0000256" key="2">
    <source>
        <dbReference type="ARBA" id="ARBA00022617"/>
    </source>
</evidence>
<gene>
    <name evidence="9" type="ORF">GKO46_10860</name>
    <name evidence="10" type="ORF">GKO48_10680</name>
</gene>
<evidence type="ECO:0000256" key="6">
    <source>
        <dbReference type="PROSITE-ProRule" id="PRU00433"/>
    </source>
</evidence>
<dbReference type="AlphaFoldDB" id="A0AAJ5ZF37"/>
<proteinExistence type="predicted"/>
<evidence type="ECO:0000256" key="5">
    <source>
        <dbReference type="ARBA" id="ARBA00023004"/>
    </source>
</evidence>
<keyword evidence="4" id="KW-0249">Electron transport</keyword>
<evidence type="ECO:0000256" key="7">
    <source>
        <dbReference type="SAM" id="SignalP"/>
    </source>
</evidence>
<dbReference type="Gene3D" id="1.10.760.10">
    <property type="entry name" value="Cytochrome c-like domain"/>
    <property type="match status" value="1"/>
</dbReference>
<dbReference type="PRINTS" id="PR00605">
    <property type="entry name" value="CYTCHROMECIC"/>
</dbReference>
<reference evidence="11" key="3">
    <citation type="submission" date="2023-06" db="EMBL/GenBank/DDBJ databases">
        <title>Pangenomics reveal diversification of enzyme families and niche specialization in globally abundant SAR202 bacteria.</title>
        <authorList>
            <person name="Saw J.H.W."/>
        </authorList>
    </citation>
    <scope>NUCLEOTIDE SEQUENCE [LARGE SCALE GENOMIC DNA]</scope>
    <source>
        <strain evidence="11">JH1073</strain>
    </source>
</reference>
<dbReference type="PROSITE" id="PS51007">
    <property type="entry name" value="CYTC"/>
    <property type="match status" value="1"/>
</dbReference>
<evidence type="ECO:0000259" key="8">
    <source>
        <dbReference type="PROSITE" id="PS51007"/>
    </source>
</evidence>
<feature type="signal peptide" evidence="7">
    <location>
        <begin position="1"/>
        <end position="34"/>
    </location>
</feature>
<protein>
    <submittedName>
        <fullName evidence="10">C-type cytochrome</fullName>
    </submittedName>
</protein>
<evidence type="ECO:0000313" key="12">
    <source>
        <dbReference type="Proteomes" id="UP001321249"/>
    </source>
</evidence>
<keyword evidence="5 6" id="KW-0408">Iron</keyword>
<dbReference type="Proteomes" id="UP001219901">
    <property type="component" value="Chromosome"/>
</dbReference>
<keyword evidence="1" id="KW-0813">Transport</keyword>
<dbReference type="EMBL" id="WMBE01000003">
    <property type="protein sequence ID" value="MDG0867565.1"/>
    <property type="molecule type" value="Genomic_DNA"/>
</dbReference>
<dbReference type="InterPro" id="IPR036909">
    <property type="entry name" value="Cyt_c-like_dom_sf"/>
</dbReference>
<keyword evidence="7" id="KW-0732">Signal</keyword>
<evidence type="ECO:0000256" key="1">
    <source>
        <dbReference type="ARBA" id="ARBA00022448"/>
    </source>
</evidence>
<dbReference type="InterPro" id="IPR008168">
    <property type="entry name" value="Cyt_C_IC"/>
</dbReference>